<dbReference type="GO" id="GO:0002039">
    <property type="term" value="F:p53 binding"/>
    <property type="evidence" value="ECO:0007669"/>
    <property type="project" value="InterPro"/>
</dbReference>
<evidence type="ECO:0000256" key="1">
    <source>
        <dbReference type="SAM" id="MobiDB-lite"/>
    </source>
</evidence>
<evidence type="ECO:0000313" key="3">
    <source>
        <dbReference type="EMBL" id="OWK10828.1"/>
    </source>
</evidence>
<feature type="region of interest" description="Disordered" evidence="1">
    <location>
        <begin position="1"/>
        <end position="32"/>
    </location>
</feature>
<feature type="compositionally biased region" description="Low complexity" evidence="1">
    <location>
        <begin position="7"/>
        <end position="20"/>
    </location>
</feature>
<dbReference type="Pfam" id="PF21533">
    <property type="entry name" value="EHMT1-2_CRR"/>
    <property type="match status" value="1"/>
</dbReference>
<sequence>MSIPLVAGSEAYASSSGSAEPTAPGDGGGYMEVPLDSLDLRVKGALTSDTEGLANGPDVGETDGLQEVPLCSCRMETPKSREITTLANNQCMATESVDHQVSRLPCAGGGPAWETAVCAALGRCTNSVVKHELMRPSSKAPLLVLCEDHRGRMVKHQCCPGCGYFCTAGNFMECQPESSISHRFHKACASRVNNASYCPHCGEETSKAKEVTIAKADTTSTVTLAPGQEKSCAVEGRADTTTGSAAGPLLSEDDKPQSLAPQVPEGFDPTGPAGLGKPALGLSQGPGKETLESALIALDSEK</sequence>
<evidence type="ECO:0000259" key="2">
    <source>
        <dbReference type="Pfam" id="PF21533"/>
    </source>
</evidence>
<dbReference type="PANTHER" id="PTHR46307">
    <property type="entry name" value="G9A, ISOFORM B"/>
    <property type="match status" value="1"/>
</dbReference>
<dbReference type="Proteomes" id="UP000242450">
    <property type="component" value="Chromosome 11"/>
</dbReference>
<dbReference type="GO" id="GO:0005634">
    <property type="term" value="C:nucleus"/>
    <property type="evidence" value="ECO:0007669"/>
    <property type="project" value="TreeGrafter"/>
</dbReference>
<dbReference type="InterPro" id="IPR047762">
    <property type="entry name" value="EHMT_CRR"/>
</dbReference>
<reference evidence="3 4" key="1">
    <citation type="journal article" date="2018" name="Mol. Genet. Genomics">
        <title>The red deer Cervus elaphus genome CerEla1.0: sequencing, annotating, genes, and chromosomes.</title>
        <authorList>
            <person name="Bana N.A."/>
            <person name="Nyiri A."/>
            <person name="Nagy J."/>
            <person name="Frank K."/>
            <person name="Nagy T."/>
            <person name="Steger V."/>
            <person name="Schiller M."/>
            <person name="Lakatos P."/>
            <person name="Sugar L."/>
            <person name="Horn P."/>
            <person name="Barta E."/>
            <person name="Orosz L."/>
        </authorList>
    </citation>
    <scope>NUCLEOTIDE SEQUENCE [LARGE SCALE GENOMIC DNA]</scope>
    <source>
        <strain evidence="3">Hungarian</strain>
    </source>
</reference>
<feature type="compositionally biased region" description="Low complexity" evidence="1">
    <location>
        <begin position="271"/>
        <end position="282"/>
    </location>
</feature>
<dbReference type="CDD" id="cd20905">
    <property type="entry name" value="EHMT_ZBD"/>
    <property type="match status" value="1"/>
</dbReference>
<dbReference type="GO" id="GO:0000785">
    <property type="term" value="C:chromatin"/>
    <property type="evidence" value="ECO:0007669"/>
    <property type="project" value="TreeGrafter"/>
</dbReference>
<gene>
    <name evidence="3" type="ORF">Celaphus_00005054</name>
</gene>
<protein>
    <submittedName>
        <fullName evidence="3">EHMT1</fullName>
    </submittedName>
</protein>
<dbReference type="GO" id="GO:0008270">
    <property type="term" value="F:zinc ion binding"/>
    <property type="evidence" value="ECO:0007669"/>
    <property type="project" value="InterPro"/>
</dbReference>
<dbReference type="AlphaFoldDB" id="A0A212CXV0"/>
<proteinExistence type="predicted"/>
<keyword evidence="4" id="KW-1185">Reference proteome</keyword>
<dbReference type="OrthoDB" id="5792673at2759"/>
<evidence type="ECO:0000313" key="4">
    <source>
        <dbReference type="Proteomes" id="UP000242450"/>
    </source>
</evidence>
<dbReference type="GO" id="GO:0046974">
    <property type="term" value="F:histone H3K9 methyltransferase activity"/>
    <property type="evidence" value="ECO:0007669"/>
    <property type="project" value="TreeGrafter"/>
</dbReference>
<accession>A0A212CXV0</accession>
<dbReference type="GO" id="GO:0000122">
    <property type="term" value="P:negative regulation of transcription by RNA polymerase II"/>
    <property type="evidence" value="ECO:0007669"/>
    <property type="project" value="TreeGrafter"/>
</dbReference>
<feature type="domain" description="EHMT1/2 cysteine-rich region" evidence="2">
    <location>
        <begin position="120"/>
        <end position="203"/>
    </location>
</feature>
<organism evidence="3 4">
    <name type="scientific">Cervus elaphus hippelaphus</name>
    <name type="common">European red deer</name>
    <dbReference type="NCBI Taxonomy" id="46360"/>
    <lineage>
        <taxon>Eukaryota</taxon>
        <taxon>Metazoa</taxon>
        <taxon>Chordata</taxon>
        <taxon>Craniata</taxon>
        <taxon>Vertebrata</taxon>
        <taxon>Euteleostomi</taxon>
        <taxon>Mammalia</taxon>
        <taxon>Eutheria</taxon>
        <taxon>Laurasiatheria</taxon>
        <taxon>Artiodactyla</taxon>
        <taxon>Ruminantia</taxon>
        <taxon>Pecora</taxon>
        <taxon>Cervidae</taxon>
        <taxon>Cervinae</taxon>
        <taxon>Cervus</taxon>
    </lineage>
</organism>
<dbReference type="PANTHER" id="PTHR46307:SF2">
    <property type="entry name" value="HISTONE-LYSINE N-METHYLTRANSFERASE EHMT1"/>
    <property type="match status" value="1"/>
</dbReference>
<name>A0A212CXV0_CEREH</name>
<comment type="caution">
    <text evidence="3">The sequence shown here is derived from an EMBL/GenBank/DDBJ whole genome shotgun (WGS) entry which is preliminary data.</text>
</comment>
<feature type="region of interest" description="Disordered" evidence="1">
    <location>
        <begin position="227"/>
        <end position="288"/>
    </location>
</feature>
<dbReference type="InterPro" id="IPR043550">
    <property type="entry name" value="EHMT1/EHMT2"/>
</dbReference>
<dbReference type="EMBL" id="MKHE01000011">
    <property type="protein sequence ID" value="OWK10828.1"/>
    <property type="molecule type" value="Genomic_DNA"/>
</dbReference>